<dbReference type="InterPro" id="IPR027681">
    <property type="entry name" value="IRSp53/IRTKS/Pinkbar"/>
</dbReference>
<dbReference type="Gene3D" id="1.20.1270.60">
    <property type="entry name" value="Arfaptin homology (AH) domain/BAR domain"/>
    <property type="match status" value="1"/>
</dbReference>
<gene>
    <name evidence="2" type="ORF">AAFF_G00160820</name>
</gene>
<proteinExistence type="predicted"/>
<dbReference type="GO" id="GO:0051017">
    <property type="term" value="P:actin filament bundle assembly"/>
    <property type="evidence" value="ECO:0007669"/>
    <property type="project" value="TreeGrafter"/>
</dbReference>
<comment type="caution">
    <text evidence="2">The sequence shown here is derived from an EMBL/GenBank/DDBJ whole genome shotgun (WGS) entry which is preliminary data.</text>
</comment>
<dbReference type="Proteomes" id="UP001221898">
    <property type="component" value="Unassembled WGS sequence"/>
</dbReference>
<evidence type="ECO:0000313" key="3">
    <source>
        <dbReference type="Proteomes" id="UP001221898"/>
    </source>
</evidence>
<keyword evidence="3" id="KW-1185">Reference proteome</keyword>
<reference evidence="2" key="1">
    <citation type="journal article" date="2023" name="Science">
        <title>Genome structures resolve the early diversification of teleost fishes.</title>
        <authorList>
            <person name="Parey E."/>
            <person name="Louis A."/>
            <person name="Montfort J."/>
            <person name="Bouchez O."/>
            <person name="Roques C."/>
            <person name="Iampietro C."/>
            <person name="Lluch J."/>
            <person name="Castinel A."/>
            <person name="Donnadieu C."/>
            <person name="Desvignes T."/>
            <person name="Floi Bucao C."/>
            <person name="Jouanno E."/>
            <person name="Wen M."/>
            <person name="Mejri S."/>
            <person name="Dirks R."/>
            <person name="Jansen H."/>
            <person name="Henkel C."/>
            <person name="Chen W.J."/>
            <person name="Zahm M."/>
            <person name="Cabau C."/>
            <person name="Klopp C."/>
            <person name="Thompson A.W."/>
            <person name="Robinson-Rechavi M."/>
            <person name="Braasch I."/>
            <person name="Lecointre G."/>
            <person name="Bobe J."/>
            <person name="Postlethwait J.H."/>
            <person name="Berthelot C."/>
            <person name="Roest Crollius H."/>
            <person name="Guiguen Y."/>
        </authorList>
    </citation>
    <scope>NUCLEOTIDE SEQUENCE</scope>
    <source>
        <strain evidence="2">NC1722</strain>
    </source>
</reference>
<name>A0AAD7RNC8_9TELE</name>
<dbReference type="GO" id="GO:0005654">
    <property type="term" value="C:nucleoplasm"/>
    <property type="evidence" value="ECO:0007669"/>
    <property type="project" value="TreeGrafter"/>
</dbReference>
<dbReference type="GO" id="GO:0030838">
    <property type="term" value="P:positive regulation of actin filament polymerization"/>
    <property type="evidence" value="ECO:0007669"/>
    <property type="project" value="TreeGrafter"/>
</dbReference>
<dbReference type="Pfam" id="PF08397">
    <property type="entry name" value="IMD"/>
    <property type="match status" value="1"/>
</dbReference>
<dbReference type="PROSITE" id="PS51338">
    <property type="entry name" value="IMD"/>
    <property type="match status" value="1"/>
</dbReference>
<evidence type="ECO:0000259" key="1">
    <source>
        <dbReference type="PROSITE" id="PS51338"/>
    </source>
</evidence>
<dbReference type="PANTHER" id="PTHR14206:SF4">
    <property type="entry name" value="BRAIN-SPECIFIC ANGIOGENESIS INHIBITOR 1-ASSOCIATED PROTEIN 2-LIKE PROTEIN 1"/>
    <property type="match status" value="1"/>
</dbReference>
<evidence type="ECO:0000313" key="2">
    <source>
        <dbReference type="EMBL" id="KAJ8387142.1"/>
    </source>
</evidence>
<sequence>MSRDTEEVSKLTESTYKNVMEQFNPGLRNLVTLGKNYEKAASAMTLAGKVYFDAVSKIGENAAGSPGLQGAGLRCKDLEQIVTVSELHPGSVCPPRCLAASFHNPAGCLETRRRRAG</sequence>
<dbReference type="SUPFAM" id="SSF103657">
    <property type="entry name" value="BAR/IMD domain-like"/>
    <property type="match status" value="1"/>
</dbReference>
<dbReference type="AlphaFoldDB" id="A0AAD7RNC8"/>
<dbReference type="GO" id="GO:0051764">
    <property type="term" value="P:actin crosslink formation"/>
    <property type="evidence" value="ECO:0007669"/>
    <property type="project" value="TreeGrafter"/>
</dbReference>
<dbReference type="InterPro" id="IPR027267">
    <property type="entry name" value="AH/BAR_dom_sf"/>
</dbReference>
<dbReference type="EMBL" id="JAINUG010000217">
    <property type="protein sequence ID" value="KAJ8387142.1"/>
    <property type="molecule type" value="Genomic_DNA"/>
</dbReference>
<dbReference type="PANTHER" id="PTHR14206">
    <property type="entry name" value="BRAIN-SPECIFIC ANGIOGENESIS INHIBITOR 1-ASSOCIATED PROTEIN 2"/>
    <property type="match status" value="1"/>
</dbReference>
<protein>
    <recommendedName>
        <fullName evidence="1">IMD domain-containing protein</fullName>
    </recommendedName>
</protein>
<dbReference type="GO" id="GO:0005829">
    <property type="term" value="C:cytosol"/>
    <property type="evidence" value="ECO:0007669"/>
    <property type="project" value="TreeGrafter"/>
</dbReference>
<feature type="domain" description="IMD" evidence="1">
    <location>
        <begin position="1"/>
        <end position="67"/>
    </location>
</feature>
<accession>A0AAD7RNC8</accession>
<organism evidence="2 3">
    <name type="scientific">Aldrovandia affinis</name>
    <dbReference type="NCBI Taxonomy" id="143900"/>
    <lineage>
        <taxon>Eukaryota</taxon>
        <taxon>Metazoa</taxon>
        <taxon>Chordata</taxon>
        <taxon>Craniata</taxon>
        <taxon>Vertebrata</taxon>
        <taxon>Euteleostomi</taxon>
        <taxon>Actinopterygii</taxon>
        <taxon>Neopterygii</taxon>
        <taxon>Teleostei</taxon>
        <taxon>Notacanthiformes</taxon>
        <taxon>Halosauridae</taxon>
        <taxon>Aldrovandia</taxon>
    </lineage>
</organism>
<dbReference type="InterPro" id="IPR013606">
    <property type="entry name" value="I-BAR_dom"/>
</dbReference>
<dbReference type="GO" id="GO:0007009">
    <property type="term" value="P:plasma membrane organization"/>
    <property type="evidence" value="ECO:0007669"/>
    <property type="project" value="InterPro"/>
</dbReference>